<feature type="domain" description="Transcription regulator PadR N-terminal" evidence="1">
    <location>
        <begin position="28"/>
        <end position="105"/>
    </location>
</feature>
<dbReference type="Proteomes" id="UP000177870">
    <property type="component" value="Plasmid unnamed"/>
</dbReference>
<dbReference type="PANTHER" id="PTHR33169">
    <property type="entry name" value="PADR-FAMILY TRANSCRIPTIONAL REGULATOR"/>
    <property type="match status" value="1"/>
</dbReference>
<dbReference type="PANTHER" id="PTHR33169:SF14">
    <property type="entry name" value="TRANSCRIPTIONAL REGULATOR RV3488"/>
    <property type="match status" value="1"/>
</dbReference>
<geneLocation type="plasmid" evidence="2 3">
    <name>unnamed</name>
</geneLocation>
<dbReference type="KEGG" id="mpro:BJP34_35660"/>
<dbReference type="OrthoDB" id="122286at2"/>
<name>A0A1D8U481_9CYAN</name>
<sequence length="120" mass="13808">MYANTNKFLYDLASHDEAIKLTQNEVAILKHLKDKDNYGAKIIEAFWDACEGKKYVSGGTIYPALNKLAEKGFLAKYEQDSDLDKRRGKNKFMYSITPKGRSALKVLDIFFARVEKYEEL</sequence>
<dbReference type="Pfam" id="PF03551">
    <property type="entry name" value="PadR"/>
    <property type="match status" value="1"/>
</dbReference>
<dbReference type="Gene3D" id="1.10.10.10">
    <property type="entry name" value="Winged helix-like DNA-binding domain superfamily/Winged helix DNA-binding domain"/>
    <property type="match status" value="1"/>
</dbReference>
<gene>
    <name evidence="2" type="ORF">BJP34_35660</name>
</gene>
<dbReference type="InterPro" id="IPR052509">
    <property type="entry name" value="Metal_resp_DNA-bind_regulator"/>
</dbReference>
<dbReference type="EMBL" id="CP017600">
    <property type="protein sequence ID" value="AOX04719.1"/>
    <property type="molecule type" value="Genomic_DNA"/>
</dbReference>
<evidence type="ECO:0000313" key="3">
    <source>
        <dbReference type="Proteomes" id="UP000177870"/>
    </source>
</evidence>
<accession>A0A1D8U481</accession>
<proteinExistence type="predicted"/>
<dbReference type="RefSeq" id="WP_070397065.1">
    <property type="nucleotide sequence ID" value="NZ_CP017600.1"/>
</dbReference>
<dbReference type="InterPro" id="IPR036390">
    <property type="entry name" value="WH_DNA-bd_sf"/>
</dbReference>
<keyword evidence="2" id="KW-0614">Plasmid</keyword>
<evidence type="ECO:0000313" key="2">
    <source>
        <dbReference type="EMBL" id="AOX04719.1"/>
    </source>
</evidence>
<protein>
    <recommendedName>
        <fullName evidence="1">Transcription regulator PadR N-terminal domain-containing protein</fullName>
    </recommendedName>
</protein>
<evidence type="ECO:0000259" key="1">
    <source>
        <dbReference type="Pfam" id="PF03551"/>
    </source>
</evidence>
<dbReference type="InterPro" id="IPR005149">
    <property type="entry name" value="Tscrpt_reg_PadR_N"/>
</dbReference>
<dbReference type="AlphaFoldDB" id="A0A1D8U481"/>
<dbReference type="SUPFAM" id="SSF46785">
    <property type="entry name" value="Winged helix' DNA-binding domain"/>
    <property type="match status" value="1"/>
</dbReference>
<dbReference type="InterPro" id="IPR036388">
    <property type="entry name" value="WH-like_DNA-bd_sf"/>
</dbReference>
<organism evidence="2 3">
    <name type="scientific">Moorena producens PAL-8-15-08-1</name>
    <dbReference type="NCBI Taxonomy" id="1458985"/>
    <lineage>
        <taxon>Bacteria</taxon>
        <taxon>Bacillati</taxon>
        <taxon>Cyanobacteriota</taxon>
        <taxon>Cyanophyceae</taxon>
        <taxon>Coleofasciculales</taxon>
        <taxon>Coleofasciculaceae</taxon>
        <taxon>Moorena</taxon>
    </lineage>
</organism>
<reference evidence="3" key="1">
    <citation type="submission" date="2016-10" db="EMBL/GenBank/DDBJ databases">
        <title>Comparative genomics uncovers the prolific and rare metabolic potential of the cyanobacterial genus Moorea.</title>
        <authorList>
            <person name="Leao T."/>
            <person name="Castelao G."/>
            <person name="Korobeynikov A."/>
            <person name="Monroe E.A."/>
            <person name="Podell S."/>
            <person name="Glukhov E."/>
            <person name="Allen E."/>
            <person name="Gerwick W.H."/>
            <person name="Gerwick L."/>
        </authorList>
    </citation>
    <scope>NUCLEOTIDE SEQUENCE [LARGE SCALE GENOMIC DNA]</scope>
    <source>
        <strain evidence="3">PAL-8-15-08-1</strain>
        <plasmid evidence="3">unnamed</plasmid>
    </source>
</reference>